<feature type="region of interest" description="Disordered" evidence="4">
    <location>
        <begin position="1269"/>
        <end position="1311"/>
    </location>
</feature>
<feature type="compositionally biased region" description="Basic and acidic residues" evidence="4">
    <location>
        <begin position="422"/>
        <end position="432"/>
    </location>
</feature>
<keyword evidence="7" id="KW-1185">Reference proteome</keyword>
<feature type="domain" description="DH" evidence="5">
    <location>
        <begin position="628"/>
        <end position="822"/>
    </location>
</feature>
<dbReference type="Gene3D" id="2.30.29.30">
    <property type="entry name" value="Pleckstrin-homology domain (PH domain)/Phosphotyrosine-binding domain (PTB)"/>
    <property type="match status" value="1"/>
</dbReference>
<keyword evidence="3" id="KW-0597">Phosphoprotein</keyword>
<feature type="compositionally biased region" description="Basic and acidic residues" evidence="4">
    <location>
        <begin position="522"/>
        <end position="541"/>
    </location>
</feature>
<dbReference type="Pfam" id="PF17838">
    <property type="entry name" value="PH_16"/>
    <property type="match status" value="1"/>
</dbReference>
<evidence type="ECO:0000256" key="2">
    <source>
        <dbReference type="ARBA" id="ARBA00022490"/>
    </source>
</evidence>
<feature type="region of interest" description="Disordered" evidence="4">
    <location>
        <begin position="219"/>
        <end position="239"/>
    </location>
</feature>
<feature type="region of interest" description="Disordered" evidence="4">
    <location>
        <begin position="422"/>
        <end position="607"/>
    </location>
</feature>
<feature type="compositionally biased region" description="Polar residues" evidence="4">
    <location>
        <begin position="575"/>
        <end position="585"/>
    </location>
</feature>
<evidence type="ECO:0000256" key="3">
    <source>
        <dbReference type="ARBA" id="ARBA00022553"/>
    </source>
</evidence>
<dbReference type="GO" id="GO:0001664">
    <property type="term" value="F:G protein-coupled receptor binding"/>
    <property type="evidence" value="ECO:0007669"/>
    <property type="project" value="TreeGrafter"/>
</dbReference>
<dbReference type="SUPFAM" id="SSF50729">
    <property type="entry name" value="PH domain-like"/>
    <property type="match status" value="1"/>
</dbReference>
<reference evidence="6 7" key="1">
    <citation type="submission" date="2019-01" db="EMBL/GenBank/DDBJ databases">
        <authorList>
            <person name="Sayadi A."/>
        </authorList>
    </citation>
    <scope>NUCLEOTIDE SEQUENCE [LARGE SCALE GENOMIC DNA]</scope>
</reference>
<dbReference type="PANTHER" id="PTHR45872:SF2">
    <property type="entry name" value="RHO GUANINE NUCLEOTIDE EXCHANGE FACTOR 2, ISOFORM D"/>
    <property type="match status" value="1"/>
</dbReference>
<dbReference type="SUPFAM" id="SSF48065">
    <property type="entry name" value="DBL homology domain (DH-domain)"/>
    <property type="match status" value="1"/>
</dbReference>
<organism evidence="6 7">
    <name type="scientific">Callosobruchus maculatus</name>
    <name type="common">Southern cowpea weevil</name>
    <name type="synonym">Pulse bruchid</name>
    <dbReference type="NCBI Taxonomy" id="64391"/>
    <lineage>
        <taxon>Eukaryota</taxon>
        <taxon>Metazoa</taxon>
        <taxon>Ecdysozoa</taxon>
        <taxon>Arthropoda</taxon>
        <taxon>Hexapoda</taxon>
        <taxon>Insecta</taxon>
        <taxon>Pterygota</taxon>
        <taxon>Neoptera</taxon>
        <taxon>Endopterygota</taxon>
        <taxon>Coleoptera</taxon>
        <taxon>Polyphaga</taxon>
        <taxon>Cucujiformia</taxon>
        <taxon>Chrysomeloidea</taxon>
        <taxon>Chrysomelidae</taxon>
        <taxon>Bruchinae</taxon>
        <taxon>Bruchini</taxon>
        <taxon>Callosobruchus</taxon>
    </lineage>
</organism>
<dbReference type="GO" id="GO:0005737">
    <property type="term" value="C:cytoplasm"/>
    <property type="evidence" value="ECO:0007669"/>
    <property type="project" value="UniProtKB-SubCell"/>
</dbReference>
<dbReference type="InterPro" id="IPR011993">
    <property type="entry name" value="PH-like_dom_sf"/>
</dbReference>
<dbReference type="Proteomes" id="UP000410492">
    <property type="component" value="Unassembled WGS sequence"/>
</dbReference>
<feature type="compositionally biased region" description="Low complexity" evidence="4">
    <location>
        <begin position="1006"/>
        <end position="1017"/>
    </location>
</feature>
<accession>A0A653CXV8</accession>
<evidence type="ECO:0000259" key="5">
    <source>
        <dbReference type="PROSITE" id="PS50010"/>
    </source>
</evidence>
<evidence type="ECO:0000313" key="6">
    <source>
        <dbReference type="EMBL" id="VEN52766.1"/>
    </source>
</evidence>
<dbReference type="InterPro" id="IPR000219">
    <property type="entry name" value="DH_dom"/>
</dbReference>
<dbReference type="PROSITE" id="PS50010">
    <property type="entry name" value="DH_2"/>
    <property type="match status" value="1"/>
</dbReference>
<gene>
    <name evidence="6" type="ORF">CALMAC_LOCUS12780</name>
</gene>
<evidence type="ECO:0000256" key="4">
    <source>
        <dbReference type="SAM" id="MobiDB-lite"/>
    </source>
</evidence>
<evidence type="ECO:0000256" key="1">
    <source>
        <dbReference type="ARBA" id="ARBA00004496"/>
    </source>
</evidence>
<protein>
    <recommendedName>
        <fullName evidence="5">DH domain-containing protein</fullName>
    </recommendedName>
</protein>
<proteinExistence type="predicted"/>
<feature type="compositionally biased region" description="Polar residues" evidence="4">
    <location>
        <begin position="1283"/>
        <end position="1303"/>
    </location>
</feature>
<dbReference type="SMART" id="SM00325">
    <property type="entry name" value="RhoGEF"/>
    <property type="match status" value="1"/>
</dbReference>
<dbReference type="EMBL" id="CAACVG010009283">
    <property type="protein sequence ID" value="VEN52766.1"/>
    <property type="molecule type" value="Genomic_DNA"/>
</dbReference>
<dbReference type="Gene3D" id="1.20.900.10">
    <property type="entry name" value="Dbl homology (DH) domain"/>
    <property type="match status" value="1"/>
</dbReference>
<feature type="compositionally biased region" description="Basic and acidic residues" evidence="4">
    <location>
        <begin position="485"/>
        <end position="495"/>
    </location>
</feature>
<dbReference type="InterPro" id="IPR041020">
    <property type="entry name" value="PH_16"/>
</dbReference>
<feature type="region of interest" description="Disordered" evidence="4">
    <location>
        <begin position="1"/>
        <end position="90"/>
    </location>
</feature>
<dbReference type="InterPro" id="IPR035899">
    <property type="entry name" value="DBL_dom_sf"/>
</dbReference>
<dbReference type="GO" id="GO:0007186">
    <property type="term" value="P:G protein-coupled receptor signaling pathway"/>
    <property type="evidence" value="ECO:0007669"/>
    <property type="project" value="TreeGrafter"/>
</dbReference>
<comment type="subcellular location">
    <subcellularLocation>
        <location evidence="1">Cytoplasm</location>
    </subcellularLocation>
</comment>
<evidence type="ECO:0000313" key="7">
    <source>
        <dbReference type="Proteomes" id="UP000410492"/>
    </source>
</evidence>
<dbReference type="GO" id="GO:0005085">
    <property type="term" value="F:guanyl-nucleotide exchange factor activity"/>
    <property type="evidence" value="ECO:0007669"/>
    <property type="project" value="InterPro"/>
</dbReference>
<dbReference type="PANTHER" id="PTHR45872">
    <property type="entry name" value="RHO GUANINE NUCLEOTIDE EXCHANGE FACTOR 2, ISOFORM D"/>
    <property type="match status" value="1"/>
</dbReference>
<name>A0A653CXV8_CALMS</name>
<dbReference type="Pfam" id="PF00621">
    <property type="entry name" value="RhoGEF"/>
    <property type="match status" value="1"/>
</dbReference>
<dbReference type="CDD" id="cd00160">
    <property type="entry name" value="RhoGEF"/>
    <property type="match status" value="1"/>
</dbReference>
<feature type="compositionally biased region" description="Basic and acidic residues" evidence="4">
    <location>
        <begin position="447"/>
        <end position="461"/>
    </location>
</feature>
<sequence>MWSKQADPASGGKNMTFKNKIGHRKRGKNDRTVEQTVDSHQGGGAEASEPPKQGVSAAKSGKNRGRNRSSKKEPSVASVQSSRKTNGDLKSALEVIDKDLECGDVVLRHPDPTKRGSNSSLKRYSDSFIIDDSGQVKKEESVVIPPTLTRAVSGFFVPDPTKKGRRFSDLFRPGSMKLSASTENLKVTEKNKINLERNTLKPCNVNIPKTKVDTKVKQNKKTDTLPKVQSPKVATKKDSVTATEPSYLKRVRSRIYKTKSDDTASLKIDEDNKAKKLKPRKSIQVNGRIPEDEVAVTSSNGVRKSLSHFDFRLTRQTSNLEKKSIAAQKSADVVDAAVSDKPALAKSKSSSAINLNLLRARRNKILEQVASRFGVKDVGNEFDFIAFGSMNNVAAIGRDMFGSQRSLQKQPSWLHIHKEEQAEQALEKDQGEVKGGGAGGQPVSRSGSDRRPDAVREEACSKQETASPESASSSASGDPASVAGAKDHLRGDEHGATPNSSTILPATGSNRKVNSININRSESVKEQSEKRKQQRRNHSDPSHTITSGNVDLDQHTVLSNTDSGSSSNSSISCNGRLSESPSNSVDAVGQGRRRAGPESDSDMDTEAEPWQNLVTAEELRNLSPHEKKRQDVINELFHTENSHVRNLNVLYKIFYRKILESQTLKPDELNLLFPNIKEMFDVHREINKEMWRRRKEDPIVKELGDTLLGIFNERLKKAAATFCESQQLALEFIKKRRERDSKFDAVLAECEKKRQCRRLPLQGILPTEMQRLSKYPLLLERLIHSVESNSDEVEDQARKDELAKLQLAMQKSKEILNYVNEAAKLAHNRHRLEEIQKHLDTSSFERSEQPIAQEFKTIDLTKYRLIIEGGMQLRRPNKPIVPVHILLLEEAVIILHREGDKFLLKFFQSGSSAQPNPLSPIIKMNTLLVRQNAVCKNALFLVNTSTNNSHMYDLIAEDEIKRAVWFKHFSDATKAYQRREGRLPSQSSASSKRGVEPVPADESDDSSGSSDAALDQSQPSGGAGHAQEAVTPTAVGGAEKQEEEETGKEVELRAKSPAATEGASSSVEPSPDMVAGGGAQASRVSAEDWPLIQPSQISIASPPVHTAESMLTPLEQIRRKDALVKQALEDKESLVADLLNIPREHFQHIADMAGADTSNDADPSEKLMAAIYQVDQLQKIINQSLNVDEKDVLTSKGGKHPACASQQVEDEPQTTNGTAPTVPIGPVKTIATSLSSLLTTLMSEVKQVEEERDRLRKELHRVRERLHEEHNLHSPVALDDSEILTSPASNSSYTLNDSIQVVTKSDFEEEP</sequence>
<feature type="compositionally biased region" description="Low complexity" evidence="4">
    <location>
        <begin position="559"/>
        <end position="574"/>
    </location>
</feature>
<feature type="compositionally biased region" description="Low complexity" evidence="4">
    <location>
        <begin position="466"/>
        <end position="484"/>
    </location>
</feature>
<dbReference type="OrthoDB" id="2272012at2759"/>
<dbReference type="CDD" id="cd13329">
    <property type="entry name" value="PH_RhoGEF"/>
    <property type="match status" value="1"/>
</dbReference>
<feature type="region of interest" description="Disordered" evidence="4">
    <location>
        <begin position="977"/>
        <end position="1082"/>
    </location>
</feature>
<keyword evidence="2" id="KW-0963">Cytoplasm</keyword>
<feature type="compositionally biased region" description="Polar residues" evidence="4">
    <location>
        <begin position="497"/>
        <end position="521"/>
    </location>
</feature>
<feature type="region of interest" description="Disordered" evidence="4">
    <location>
        <begin position="1193"/>
        <end position="1222"/>
    </location>
</feature>